<keyword evidence="1" id="KW-0812">Transmembrane</keyword>
<dbReference type="EMBL" id="ARZY01000019">
    <property type="protein sequence ID" value="EWH09814.1"/>
    <property type="molecule type" value="Genomic_DNA"/>
</dbReference>
<reference evidence="2 3" key="1">
    <citation type="journal article" date="2014" name="Genome Announc.">
        <title>Draft Genome Sequence of the Agar-Degrading Bacterium Catenovulum sp. Strain DS-2, Isolated from Intestines of Haliotis diversicolor.</title>
        <authorList>
            <person name="Shan D."/>
            <person name="Li X."/>
            <person name="Gu Z."/>
            <person name="Wei G."/>
            <person name="Gao Z."/>
            <person name="Shao Z."/>
        </authorList>
    </citation>
    <scope>NUCLEOTIDE SEQUENCE [LARGE SCALE GENOMIC DNA]</scope>
    <source>
        <strain evidence="2 3">DS-2</strain>
    </source>
</reference>
<keyword evidence="1" id="KW-1133">Transmembrane helix</keyword>
<feature type="transmembrane region" description="Helical" evidence="1">
    <location>
        <begin position="32"/>
        <end position="52"/>
    </location>
</feature>
<organism evidence="2 3">
    <name type="scientific">Catenovulum agarivorans DS-2</name>
    <dbReference type="NCBI Taxonomy" id="1328313"/>
    <lineage>
        <taxon>Bacteria</taxon>
        <taxon>Pseudomonadati</taxon>
        <taxon>Pseudomonadota</taxon>
        <taxon>Gammaproteobacteria</taxon>
        <taxon>Alteromonadales</taxon>
        <taxon>Alteromonadaceae</taxon>
        <taxon>Catenovulum</taxon>
    </lineage>
</organism>
<dbReference type="AlphaFoldDB" id="W7QAH9"/>
<name>W7QAH9_9ALTE</name>
<keyword evidence="3" id="KW-1185">Reference proteome</keyword>
<evidence type="ECO:0000313" key="2">
    <source>
        <dbReference type="EMBL" id="EWH09814.1"/>
    </source>
</evidence>
<feature type="transmembrane region" description="Helical" evidence="1">
    <location>
        <begin position="7"/>
        <end position="26"/>
    </location>
</feature>
<dbReference type="InterPro" id="IPR036770">
    <property type="entry name" value="Ankyrin_rpt-contain_sf"/>
</dbReference>
<proteinExistence type="predicted"/>
<gene>
    <name evidence="2" type="ORF">DS2_11033</name>
</gene>
<dbReference type="RefSeq" id="WP_035014826.1">
    <property type="nucleotide sequence ID" value="NZ_ARZY01000019.1"/>
</dbReference>
<evidence type="ECO:0000313" key="3">
    <source>
        <dbReference type="Proteomes" id="UP000019276"/>
    </source>
</evidence>
<dbReference type="SUPFAM" id="SSF48403">
    <property type="entry name" value="Ankyrin repeat"/>
    <property type="match status" value="1"/>
</dbReference>
<feature type="transmembrane region" description="Helical" evidence="1">
    <location>
        <begin position="64"/>
        <end position="81"/>
    </location>
</feature>
<keyword evidence="1" id="KW-0472">Membrane</keyword>
<protein>
    <submittedName>
        <fullName evidence="2">Uncharacterized protein</fullName>
    </submittedName>
</protein>
<sequence>MKFALTNWLKCFFSMILTYVLLKLLFTQEYVVELSSLVMMVIMSILFVIGFLYSKPLRKPVNKLVQISLFSCLLLLLYLQATVGLNKLLEDEGVSSLDYVEDSSVIKSSTKTSNEVYDIQPRPDQQDGFVKQDKSMPVLANKNTEMTQEPENTEKELSAEKKQQIDKFFSDIFSAIRSKNWDELVKKSRQPDIKELQNEAMLTFALAQATANGAPFDVLLTLLNDGAQFNDAVLFATVVRQDVKIIEAFVGYGLNLHMRDAEGRTALYYSLFNLSRSDMFDYLLSHNVSTYIGKPQDDLISRVLASCSSTTNAGYFVERILRAGEIITPLHREAFTDLALKNALCVNSLTPYFTEY</sequence>
<dbReference type="Gene3D" id="1.25.40.20">
    <property type="entry name" value="Ankyrin repeat-containing domain"/>
    <property type="match status" value="1"/>
</dbReference>
<dbReference type="Proteomes" id="UP000019276">
    <property type="component" value="Unassembled WGS sequence"/>
</dbReference>
<dbReference type="eggNOG" id="ENOG5033XM7">
    <property type="taxonomic scope" value="Bacteria"/>
</dbReference>
<dbReference type="OrthoDB" id="9986252at2"/>
<accession>W7QAH9</accession>
<evidence type="ECO:0000256" key="1">
    <source>
        <dbReference type="SAM" id="Phobius"/>
    </source>
</evidence>
<comment type="caution">
    <text evidence="2">The sequence shown here is derived from an EMBL/GenBank/DDBJ whole genome shotgun (WGS) entry which is preliminary data.</text>
</comment>